<sequence length="114" mass="12577">MANSIANHVLREFAPRLSVMLLVASISHMLNGHPLDQTLESKTPAGSVQVMCQSSRFPPVPENARPNCQSVRFGSEQTMLPIYAVCLSYMFLYQGKRCRKVCIFCIGDGAGLNE</sequence>
<dbReference type="AlphaFoldDB" id="A0A6A6TZK5"/>
<dbReference type="Proteomes" id="UP000799302">
    <property type="component" value="Unassembled WGS sequence"/>
</dbReference>
<accession>A0A6A6TZK5</accession>
<reference evidence="1" key="1">
    <citation type="journal article" date="2020" name="Stud. Mycol.">
        <title>101 Dothideomycetes genomes: a test case for predicting lifestyles and emergence of pathogens.</title>
        <authorList>
            <person name="Haridas S."/>
            <person name="Albert R."/>
            <person name="Binder M."/>
            <person name="Bloem J."/>
            <person name="Labutti K."/>
            <person name="Salamov A."/>
            <person name="Andreopoulos B."/>
            <person name="Baker S."/>
            <person name="Barry K."/>
            <person name="Bills G."/>
            <person name="Bluhm B."/>
            <person name="Cannon C."/>
            <person name="Castanera R."/>
            <person name="Culley D."/>
            <person name="Daum C."/>
            <person name="Ezra D."/>
            <person name="Gonzalez J."/>
            <person name="Henrissat B."/>
            <person name="Kuo A."/>
            <person name="Liang C."/>
            <person name="Lipzen A."/>
            <person name="Lutzoni F."/>
            <person name="Magnuson J."/>
            <person name="Mondo S."/>
            <person name="Nolan M."/>
            <person name="Ohm R."/>
            <person name="Pangilinan J."/>
            <person name="Park H.-J."/>
            <person name="Ramirez L."/>
            <person name="Alfaro M."/>
            <person name="Sun H."/>
            <person name="Tritt A."/>
            <person name="Yoshinaga Y."/>
            <person name="Zwiers L.-H."/>
            <person name="Turgeon B."/>
            <person name="Goodwin S."/>
            <person name="Spatafora J."/>
            <person name="Crous P."/>
            <person name="Grigoriev I."/>
        </authorList>
    </citation>
    <scope>NUCLEOTIDE SEQUENCE</scope>
    <source>
        <strain evidence="1">CBS 115976</strain>
    </source>
</reference>
<organism evidence="1 2">
    <name type="scientific">Microthyrium microscopicum</name>
    <dbReference type="NCBI Taxonomy" id="703497"/>
    <lineage>
        <taxon>Eukaryota</taxon>
        <taxon>Fungi</taxon>
        <taxon>Dikarya</taxon>
        <taxon>Ascomycota</taxon>
        <taxon>Pezizomycotina</taxon>
        <taxon>Dothideomycetes</taxon>
        <taxon>Dothideomycetes incertae sedis</taxon>
        <taxon>Microthyriales</taxon>
        <taxon>Microthyriaceae</taxon>
        <taxon>Microthyrium</taxon>
    </lineage>
</organism>
<proteinExistence type="predicted"/>
<gene>
    <name evidence="1" type="ORF">BT63DRAFT_105462</name>
</gene>
<name>A0A6A6TZK5_9PEZI</name>
<evidence type="ECO:0000313" key="1">
    <source>
        <dbReference type="EMBL" id="KAF2664298.1"/>
    </source>
</evidence>
<dbReference type="EMBL" id="MU004243">
    <property type="protein sequence ID" value="KAF2664298.1"/>
    <property type="molecule type" value="Genomic_DNA"/>
</dbReference>
<keyword evidence="2" id="KW-1185">Reference proteome</keyword>
<evidence type="ECO:0000313" key="2">
    <source>
        <dbReference type="Proteomes" id="UP000799302"/>
    </source>
</evidence>
<protein>
    <submittedName>
        <fullName evidence="1">Uncharacterized protein</fullName>
    </submittedName>
</protein>